<dbReference type="PANTHER" id="PTHR18964">
    <property type="entry name" value="ROK (REPRESSOR, ORF, KINASE) FAMILY"/>
    <property type="match status" value="1"/>
</dbReference>
<organism evidence="1">
    <name type="scientific">freshwater metagenome</name>
    <dbReference type="NCBI Taxonomy" id="449393"/>
    <lineage>
        <taxon>unclassified sequences</taxon>
        <taxon>metagenomes</taxon>
        <taxon>ecological metagenomes</taxon>
    </lineage>
</organism>
<dbReference type="PROSITE" id="PS01125">
    <property type="entry name" value="ROK"/>
    <property type="match status" value="1"/>
</dbReference>
<gene>
    <name evidence="1" type="ORF">UFOPK1808_01349</name>
    <name evidence="2" type="ORF">UFOPK1889_00755</name>
</gene>
<dbReference type="EMBL" id="CAEZUZ010000117">
    <property type="protein sequence ID" value="CAB4619100.1"/>
    <property type="molecule type" value="Genomic_DNA"/>
</dbReference>
<proteinExistence type="predicted"/>
<evidence type="ECO:0000313" key="2">
    <source>
        <dbReference type="EMBL" id="CAB4619100.1"/>
    </source>
</evidence>
<dbReference type="PANTHER" id="PTHR18964:SF169">
    <property type="entry name" value="N-ACETYLMANNOSAMINE KINASE"/>
    <property type="match status" value="1"/>
</dbReference>
<reference evidence="1" key="1">
    <citation type="submission" date="2020-05" db="EMBL/GenBank/DDBJ databases">
        <authorList>
            <person name="Chiriac C."/>
            <person name="Salcher M."/>
            <person name="Ghai R."/>
            <person name="Kavagutti S V."/>
        </authorList>
    </citation>
    <scope>NUCLEOTIDE SEQUENCE</scope>
</reference>
<protein>
    <submittedName>
        <fullName evidence="1">Unannotated protein</fullName>
    </submittedName>
</protein>
<name>A0A6J6HHI9_9ZZZZ</name>
<dbReference type="AlphaFoldDB" id="A0A6J6HHI9"/>
<sequence>MDLALSIDIGGTKFAVGLVTRNGELIDRTTVLVDHRDSADDLFDELHQAVIAQMTRAVEHHGATPSVVGVACAGPITRNVETVSPLNIAQWRDYPLRERLEHATGLPVFGDGDAKALALAEGWLGAARGVDNFMAMVVSTGIGGGIVLNGQLLDGESGNAGHIGHVIVEPNGRRCACGGRGCLEAEASGPAIEAITGRPPSQPTYEIMVRTGRLVGRGVASVCNLLDLKLVCVGGSVALGFGATFFNSAQRTLDELCGLEFSKKARIVPARLADEGGLVGASAVGWRGLNRSVSVNY</sequence>
<accession>A0A6J6HHI9</accession>
<dbReference type="Pfam" id="PF00480">
    <property type="entry name" value="ROK"/>
    <property type="match status" value="1"/>
</dbReference>
<dbReference type="InterPro" id="IPR049874">
    <property type="entry name" value="ROK_cs"/>
</dbReference>
<dbReference type="InterPro" id="IPR000600">
    <property type="entry name" value="ROK"/>
</dbReference>
<dbReference type="InterPro" id="IPR043129">
    <property type="entry name" value="ATPase_NBD"/>
</dbReference>
<evidence type="ECO:0000313" key="1">
    <source>
        <dbReference type="EMBL" id="CAB4610735.1"/>
    </source>
</evidence>
<dbReference type="Gene3D" id="3.30.420.40">
    <property type="match status" value="2"/>
</dbReference>
<dbReference type="SUPFAM" id="SSF53067">
    <property type="entry name" value="Actin-like ATPase domain"/>
    <property type="match status" value="1"/>
</dbReference>
<dbReference type="EMBL" id="CAEZUL010000209">
    <property type="protein sequence ID" value="CAB4610735.1"/>
    <property type="molecule type" value="Genomic_DNA"/>
</dbReference>